<dbReference type="Proteomes" id="UP000002280">
    <property type="component" value="Chromosome 4"/>
</dbReference>
<dbReference type="Ensembl" id="ENSMODT00000016954.3">
    <property type="protein sequence ID" value="ENSMODP00000016649.2"/>
    <property type="gene ID" value="ENSMODG00000013311.4"/>
</dbReference>
<keyword evidence="2 5" id="KW-0443">Lipid metabolism</keyword>
<dbReference type="GO" id="GO:0005829">
    <property type="term" value="C:cytosol"/>
    <property type="evidence" value="ECO:0000318"/>
    <property type="project" value="GO_Central"/>
</dbReference>
<keyword evidence="1 5" id="KW-0378">Hydrolase</keyword>
<dbReference type="InterPro" id="IPR016035">
    <property type="entry name" value="Acyl_Trfase/lysoPLipase"/>
</dbReference>
<keyword evidence="5" id="KW-0442">Lipid degradation</keyword>
<dbReference type="GeneTree" id="ENSGT01030000234606"/>
<evidence type="ECO:0000256" key="1">
    <source>
        <dbReference type="ARBA" id="ARBA00022801"/>
    </source>
</evidence>
<sequence length="204" mass="22775">MHSPKIIIHPGISDKEKKSVDNRQKRILGMLQKLDIKTSKAPVVAVLGSGGGLRAAIACQGVLGELNHVGILDLTTYLAGVSGSTWCMSSLYVRKNWQDHLAEAEEELKVRLQEGSWNPGTALKGIQEAARRSENFSLTDIWQYTLVYYMTKELLGSSLSEVRTRSEEGEVPYPIFAAIDNSLLSEWNEKKSLGKRERFCLPQR</sequence>
<dbReference type="STRING" id="13616.ENSMODP00000016649"/>
<evidence type="ECO:0000313" key="7">
    <source>
        <dbReference type="Ensembl" id="ENSMODP00000016649.2"/>
    </source>
</evidence>
<dbReference type="InterPro" id="IPR002642">
    <property type="entry name" value="LysoPLipase_cat_dom"/>
</dbReference>
<reference evidence="7" key="2">
    <citation type="submission" date="2025-08" db="UniProtKB">
        <authorList>
            <consortium name="Ensembl"/>
        </authorList>
    </citation>
    <scope>IDENTIFICATION</scope>
</reference>
<dbReference type="PROSITE" id="PS51210">
    <property type="entry name" value="PLA2C"/>
    <property type="match status" value="1"/>
</dbReference>
<comment type="catalytic activity">
    <reaction evidence="4">
        <text>1-hexadecanoyl-2-(5Z,8Z,11Z,14Z-eicosatetraenoyl)-sn-glycero-3-phosphocholine + H2O = 1-hexadecanoyl-sn-glycero-3-phosphocholine + (5Z,8Z,11Z,14Z)-eicosatetraenoate + H(+)</text>
        <dbReference type="Rhea" id="RHEA:40427"/>
        <dbReference type="ChEBI" id="CHEBI:15377"/>
        <dbReference type="ChEBI" id="CHEBI:15378"/>
        <dbReference type="ChEBI" id="CHEBI:32395"/>
        <dbReference type="ChEBI" id="CHEBI:72998"/>
        <dbReference type="ChEBI" id="CHEBI:73003"/>
    </reaction>
    <physiologicalReaction direction="left-to-right" evidence="4">
        <dbReference type="Rhea" id="RHEA:40428"/>
    </physiologicalReaction>
</comment>
<keyword evidence="8" id="KW-1185">Reference proteome</keyword>
<dbReference type="GO" id="GO:0046475">
    <property type="term" value="P:glycerophospholipid catabolic process"/>
    <property type="evidence" value="ECO:0000318"/>
    <property type="project" value="GO_Central"/>
</dbReference>
<dbReference type="OMA" id="TEDWANK"/>
<dbReference type="Gene3D" id="3.40.1090.10">
    <property type="entry name" value="Cytosolic phospholipase A2 catalytic domain"/>
    <property type="match status" value="1"/>
</dbReference>
<dbReference type="HOGENOM" id="CLU_131858_0_0_1"/>
<dbReference type="AlphaFoldDB" id="F6YW96"/>
<accession>F6YW96</accession>
<proteinExistence type="predicted"/>
<dbReference type="Pfam" id="PF01735">
    <property type="entry name" value="PLA2_B"/>
    <property type="match status" value="1"/>
</dbReference>
<reference evidence="7 8" key="1">
    <citation type="journal article" date="2007" name="Nature">
        <title>Genome of the marsupial Monodelphis domestica reveals innovation in non-coding sequences.</title>
        <authorList>
            <person name="Mikkelsen T.S."/>
            <person name="Wakefield M.J."/>
            <person name="Aken B."/>
            <person name="Amemiya C.T."/>
            <person name="Chang J.L."/>
            <person name="Duke S."/>
            <person name="Garber M."/>
            <person name="Gentles A.J."/>
            <person name="Goodstadt L."/>
            <person name="Heger A."/>
            <person name="Jurka J."/>
            <person name="Kamal M."/>
            <person name="Mauceli E."/>
            <person name="Searle S.M."/>
            <person name="Sharpe T."/>
            <person name="Baker M.L."/>
            <person name="Batzer M.A."/>
            <person name="Benos P.V."/>
            <person name="Belov K."/>
            <person name="Clamp M."/>
            <person name="Cook A."/>
            <person name="Cuff J."/>
            <person name="Das R."/>
            <person name="Davidow L."/>
            <person name="Deakin J.E."/>
            <person name="Fazzari M.J."/>
            <person name="Glass J.L."/>
            <person name="Grabherr M."/>
            <person name="Greally J.M."/>
            <person name="Gu W."/>
            <person name="Hore T.A."/>
            <person name="Huttley G.A."/>
            <person name="Kleber M."/>
            <person name="Jirtle R.L."/>
            <person name="Koina E."/>
            <person name="Lee J.T."/>
            <person name="Mahony S."/>
            <person name="Marra M.A."/>
            <person name="Miller R.D."/>
            <person name="Nicholls R.D."/>
            <person name="Oda M."/>
            <person name="Papenfuss A.T."/>
            <person name="Parra Z.E."/>
            <person name="Pollock D.D."/>
            <person name="Ray D.A."/>
            <person name="Schein J.E."/>
            <person name="Speed T.P."/>
            <person name="Thompson K."/>
            <person name="VandeBerg J.L."/>
            <person name="Wade C.M."/>
            <person name="Walker J.A."/>
            <person name="Waters P.D."/>
            <person name="Webber C."/>
            <person name="Weidman J.R."/>
            <person name="Xie X."/>
            <person name="Zody M.C."/>
            <person name="Baldwin J."/>
            <person name="Abdouelleil A."/>
            <person name="Abdulkadir J."/>
            <person name="Abebe A."/>
            <person name="Abera B."/>
            <person name="Abreu J."/>
            <person name="Acer S.C."/>
            <person name="Aftuck L."/>
            <person name="Alexander A."/>
            <person name="An P."/>
            <person name="Anderson E."/>
            <person name="Anderson S."/>
            <person name="Arachi H."/>
            <person name="Azer M."/>
            <person name="Bachantsang P."/>
            <person name="Barry A."/>
            <person name="Bayul T."/>
            <person name="Berlin A."/>
            <person name="Bessette D."/>
            <person name="Bloom T."/>
            <person name="Bloom T."/>
            <person name="Boguslavskiy L."/>
            <person name="Bonnet C."/>
            <person name="Boukhgalter B."/>
            <person name="Bourzgui I."/>
            <person name="Brown A."/>
            <person name="Cahill P."/>
            <person name="Channer S."/>
            <person name="Cheshatsang Y."/>
            <person name="Chuda L."/>
            <person name="Citroen M."/>
            <person name="Collymore A."/>
            <person name="Cooke P."/>
            <person name="Costello M."/>
            <person name="D'Aco K."/>
            <person name="Daza R."/>
            <person name="De Haan G."/>
            <person name="DeGray S."/>
            <person name="DeMaso C."/>
            <person name="Dhargay N."/>
            <person name="Dooley K."/>
            <person name="Dooley E."/>
            <person name="Doricent M."/>
            <person name="Dorje P."/>
            <person name="Dorjee K."/>
            <person name="Dupes A."/>
            <person name="Elong R."/>
            <person name="Falk J."/>
            <person name="Farina A."/>
            <person name="Faro S."/>
            <person name="Ferguson D."/>
            <person name="Fisher S."/>
            <person name="Foley C.D."/>
            <person name="Franke A."/>
            <person name="Friedrich D."/>
            <person name="Gadbois L."/>
            <person name="Gearin G."/>
            <person name="Gearin C.R."/>
            <person name="Giannoukos G."/>
            <person name="Goode T."/>
            <person name="Graham J."/>
            <person name="Grandbois E."/>
            <person name="Grewal S."/>
            <person name="Gyaltsen K."/>
            <person name="Hafez N."/>
            <person name="Hagos B."/>
            <person name="Hall J."/>
            <person name="Henson C."/>
            <person name="Hollinger A."/>
            <person name="Honan T."/>
            <person name="Huard M.D."/>
            <person name="Hughes L."/>
            <person name="Hurhula B."/>
            <person name="Husby M.E."/>
            <person name="Kamat A."/>
            <person name="Kanga B."/>
            <person name="Kashin S."/>
            <person name="Khazanovich D."/>
            <person name="Kisner P."/>
            <person name="Lance K."/>
            <person name="Lara M."/>
            <person name="Lee W."/>
            <person name="Lennon N."/>
            <person name="Letendre F."/>
            <person name="LeVine R."/>
            <person name="Lipovsky A."/>
            <person name="Liu X."/>
            <person name="Liu J."/>
            <person name="Liu S."/>
            <person name="Lokyitsang T."/>
            <person name="Lokyitsang Y."/>
            <person name="Lubonja R."/>
            <person name="Lui A."/>
            <person name="MacDonald P."/>
            <person name="Magnisalis V."/>
            <person name="Maru K."/>
            <person name="Matthews C."/>
            <person name="McCusker W."/>
            <person name="McDonough S."/>
            <person name="Mehta T."/>
            <person name="Meldrim J."/>
            <person name="Meneus L."/>
            <person name="Mihai O."/>
            <person name="Mihalev A."/>
            <person name="Mihova T."/>
            <person name="Mittelman R."/>
            <person name="Mlenga V."/>
            <person name="Montmayeur A."/>
            <person name="Mulrain L."/>
            <person name="Navidi A."/>
            <person name="Naylor J."/>
            <person name="Negash T."/>
            <person name="Nguyen T."/>
            <person name="Nguyen N."/>
            <person name="Nicol R."/>
            <person name="Norbu C."/>
            <person name="Norbu N."/>
            <person name="Novod N."/>
            <person name="O'Neill B."/>
            <person name="Osman S."/>
            <person name="Markiewicz E."/>
            <person name="Oyono O.L."/>
            <person name="Patti C."/>
            <person name="Phunkhang P."/>
            <person name="Pierre F."/>
            <person name="Priest M."/>
            <person name="Raghuraman S."/>
            <person name="Rege F."/>
            <person name="Reyes R."/>
            <person name="Rise C."/>
            <person name="Rogov P."/>
            <person name="Ross K."/>
            <person name="Ryan E."/>
            <person name="Settipalli S."/>
            <person name="Shea T."/>
            <person name="Sherpa N."/>
            <person name="Shi L."/>
            <person name="Shih D."/>
            <person name="Sparrow T."/>
            <person name="Spaulding J."/>
            <person name="Stalker J."/>
            <person name="Stange-Thomann N."/>
            <person name="Stavropoulos S."/>
            <person name="Stone C."/>
            <person name="Strader C."/>
            <person name="Tesfaye S."/>
            <person name="Thomson T."/>
            <person name="Thoulutsang Y."/>
            <person name="Thoulutsang D."/>
            <person name="Topham K."/>
            <person name="Topping I."/>
            <person name="Tsamla T."/>
            <person name="Vassiliev H."/>
            <person name="Vo A."/>
            <person name="Wangchuk T."/>
            <person name="Wangdi T."/>
            <person name="Weiand M."/>
            <person name="Wilkinson J."/>
            <person name="Wilson A."/>
            <person name="Yadav S."/>
            <person name="Young G."/>
            <person name="Yu Q."/>
            <person name="Zembek L."/>
            <person name="Zhong D."/>
            <person name="Zimmer A."/>
            <person name="Zwirko Z."/>
            <person name="Jaffe D.B."/>
            <person name="Alvarez P."/>
            <person name="Brockman W."/>
            <person name="Butler J."/>
            <person name="Chin C."/>
            <person name="Gnerre S."/>
            <person name="MacCallum I."/>
            <person name="Graves J.A."/>
            <person name="Ponting C.P."/>
            <person name="Breen M."/>
            <person name="Samollow P.B."/>
            <person name="Lander E.S."/>
            <person name="Lindblad-Toh K."/>
        </authorList>
    </citation>
    <scope>NUCLEOTIDE SEQUENCE [LARGE SCALE GENOMIC DNA]</scope>
</reference>
<reference evidence="7" key="3">
    <citation type="submission" date="2025-09" db="UniProtKB">
        <authorList>
            <consortium name="Ensembl"/>
        </authorList>
    </citation>
    <scope>IDENTIFICATION</scope>
</reference>
<evidence type="ECO:0000313" key="8">
    <source>
        <dbReference type="Proteomes" id="UP000002280"/>
    </source>
</evidence>
<evidence type="ECO:0000256" key="4">
    <source>
        <dbReference type="ARBA" id="ARBA00048373"/>
    </source>
</evidence>
<evidence type="ECO:0000256" key="3">
    <source>
        <dbReference type="ARBA" id="ARBA00023422"/>
    </source>
</evidence>
<dbReference type="InParanoid" id="F6YW96"/>
<dbReference type="eggNOG" id="KOG1325">
    <property type="taxonomic scope" value="Eukaryota"/>
</dbReference>
<dbReference type="Bgee" id="ENSMODG00000013311">
    <property type="expression patterns" value="Expressed in blood and 9 other cell types or tissues"/>
</dbReference>
<dbReference type="GO" id="GO:0047498">
    <property type="term" value="F:calcium-dependent phospholipase A2 activity"/>
    <property type="evidence" value="ECO:0000318"/>
    <property type="project" value="GO_Central"/>
</dbReference>
<dbReference type="GO" id="GO:0005635">
    <property type="term" value="C:nuclear envelope"/>
    <property type="evidence" value="ECO:0000318"/>
    <property type="project" value="GO_Central"/>
</dbReference>
<dbReference type="GO" id="GO:0005544">
    <property type="term" value="F:calcium-dependent phospholipid binding"/>
    <property type="evidence" value="ECO:0000318"/>
    <property type="project" value="GO_Central"/>
</dbReference>
<organism evidence="7 8">
    <name type="scientific">Monodelphis domestica</name>
    <name type="common">Gray short-tailed opossum</name>
    <dbReference type="NCBI Taxonomy" id="13616"/>
    <lineage>
        <taxon>Eukaryota</taxon>
        <taxon>Metazoa</taxon>
        <taxon>Chordata</taxon>
        <taxon>Craniata</taxon>
        <taxon>Vertebrata</taxon>
        <taxon>Euteleostomi</taxon>
        <taxon>Mammalia</taxon>
        <taxon>Metatheria</taxon>
        <taxon>Didelphimorphia</taxon>
        <taxon>Didelphidae</taxon>
        <taxon>Monodelphis</taxon>
    </lineage>
</organism>
<evidence type="ECO:0000256" key="2">
    <source>
        <dbReference type="ARBA" id="ARBA00023098"/>
    </source>
</evidence>
<dbReference type="PANTHER" id="PTHR10728">
    <property type="entry name" value="CYTOSOLIC PHOSPHOLIPASE A2"/>
    <property type="match status" value="1"/>
</dbReference>
<dbReference type="GO" id="GO:0005509">
    <property type="term" value="F:calcium ion binding"/>
    <property type="evidence" value="ECO:0000318"/>
    <property type="project" value="GO_Central"/>
</dbReference>
<dbReference type="SUPFAM" id="SSF52151">
    <property type="entry name" value="FabD/lysophospholipase-like"/>
    <property type="match status" value="1"/>
</dbReference>
<feature type="domain" description="PLA2c" evidence="6">
    <location>
        <begin position="1"/>
        <end position="204"/>
    </location>
</feature>
<evidence type="ECO:0000259" key="6">
    <source>
        <dbReference type="PROSITE" id="PS51210"/>
    </source>
</evidence>
<dbReference type="GO" id="GO:0005654">
    <property type="term" value="C:nucleoplasm"/>
    <property type="evidence" value="ECO:0000318"/>
    <property type="project" value="GO_Central"/>
</dbReference>
<protein>
    <recommendedName>
        <fullName evidence="6">PLA2c domain-containing protein</fullName>
    </recommendedName>
</protein>
<evidence type="ECO:0000256" key="5">
    <source>
        <dbReference type="PROSITE-ProRule" id="PRU00555"/>
    </source>
</evidence>
<dbReference type="PANTHER" id="PTHR10728:SF39">
    <property type="entry name" value="CYTOSOLIC PHOSPHOLIPASE A2 GAMMA"/>
    <property type="match status" value="1"/>
</dbReference>
<comment type="catalytic activity">
    <reaction evidence="3">
        <text>a 1,2-diacyl-sn-glycero-3-phosphocholine + H2O = a 1-acyl-sn-glycero-3-phosphocholine + a fatty acid + H(+)</text>
        <dbReference type="Rhea" id="RHEA:15801"/>
        <dbReference type="ChEBI" id="CHEBI:15377"/>
        <dbReference type="ChEBI" id="CHEBI:15378"/>
        <dbReference type="ChEBI" id="CHEBI:28868"/>
        <dbReference type="ChEBI" id="CHEBI:57643"/>
        <dbReference type="ChEBI" id="CHEBI:58168"/>
        <dbReference type="EC" id="3.1.1.4"/>
    </reaction>
    <physiologicalReaction direction="left-to-right" evidence="3">
        <dbReference type="Rhea" id="RHEA:15802"/>
    </physiologicalReaction>
</comment>
<name>F6YW96_MONDO</name>